<evidence type="ECO:0000313" key="4">
    <source>
        <dbReference type="EMBL" id="KAA2238699.1"/>
    </source>
</evidence>
<evidence type="ECO:0000313" key="5">
    <source>
        <dbReference type="Proteomes" id="UP000324611"/>
    </source>
</evidence>
<feature type="domain" description="Fibronectin type-III" evidence="3">
    <location>
        <begin position="318"/>
        <end position="398"/>
    </location>
</feature>
<dbReference type="Gene3D" id="2.60.40.10">
    <property type="entry name" value="Immunoglobulins"/>
    <property type="match status" value="3"/>
</dbReference>
<evidence type="ECO:0000256" key="2">
    <source>
        <dbReference type="SAM" id="SignalP"/>
    </source>
</evidence>
<gene>
    <name evidence="4" type="ORF">F0L74_21000</name>
</gene>
<reference evidence="4 5" key="2">
    <citation type="submission" date="2019-09" db="EMBL/GenBank/DDBJ databases">
        <authorList>
            <person name="Jin C."/>
        </authorList>
    </citation>
    <scope>NUCLEOTIDE SEQUENCE [LARGE SCALE GENOMIC DNA]</scope>
    <source>
        <strain evidence="4 5">BN140078</strain>
    </source>
</reference>
<feature type="signal peptide" evidence="2">
    <location>
        <begin position="1"/>
        <end position="25"/>
    </location>
</feature>
<feature type="domain" description="Fibronectin type-III" evidence="3">
    <location>
        <begin position="414"/>
        <end position="593"/>
    </location>
</feature>
<dbReference type="PANTHER" id="PTHR13817:SF166">
    <property type="entry name" value="NEURONAL IGCAM-RELATED"/>
    <property type="match status" value="1"/>
</dbReference>
<dbReference type="InterPro" id="IPR003961">
    <property type="entry name" value="FN3_dom"/>
</dbReference>
<feature type="domain" description="Fibronectin type-III" evidence="3">
    <location>
        <begin position="211"/>
        <end position="303"/>
    </location>
</feature>
<feature type="domain" description="Fibronectin type-III" evidence="3">
    <location>
        <begin position="607"/>
        <end position="688"/>
    </location>
</feature>
<dbReference type="EMBL" id="VUOC01000004">
    <property type="protein sequence ID" value="KAA2238699.1"/>
    <property type="molecule type" value="Genomic_DNA"/>
</dbReference>
<name>A0A5B2VKC5_9BACT</name>
<keyword evidence="1" id="KW-0677">Repeat</keyword>
<comment type="caution">
    <text evidence="4">The sequence shown here is derived from an EMBL/GenBank/DDBJ whole genome shotgun (WGS) entry which is preliminary data.</text>
</comment>
<evidence type="ECO:0000259" key="3">
    <source>
        <dbReference type="SMART" id="SM00060"/>
    </source>
</evidence>
<feature type="chain" id="PRO_5022894630" description="Fibronectin type-III domain-containing protein" evidence="2">
    <location>
        <begin position="26"/>
        <end position="698"/>
    </location>
</feature>
<accession>A0A5B2VKC5</accession>
<sequence length="698" mass="78392">MKYRNRIWIVLCFAGILLWQAPLQAQQKTEPPNIAVIARPRQDSILLRWAPATPMLWKMANQYGYTIKRYTILRKGQLLPVPEETLLTTRPLKPLPLPAWEGVVKKQEKYGAIAAQALYGEGFEVSAPQQHKGRDIMSIYHQAQELEARHSFMLLSADLSFEVACAAGLGYVDKQVRPDEKYLYRIFITGTPPEIKRDTGFVFTGYADAAPAPAPHGLEAQAVKTAVLLSWDKTMYERLFVGYIIERSENGGATYHAINQEPVINTSSAADTGRQQRFFRVDTVQLEQPLVYRIRGITSFGELSPPSDTVHITVAEELQARPSITGAGVVDGKVWVQWMMPPGKARITGFQVERAPAVNKPYLPLTKRLPAGDTAFTDNAPRSSNYYRIKAFTKDGQASFSLPYFVQLEDSLPPAPPAGLVGQVDDKGIVQLQWQPNQETDLYAYRVFRANDSTVEFVQVTKEPIKATRFTDTIEIKTLTREVYYKLVALDGHYNPSAFSPVLTLRRPDVVPPVPPAFTAQRSEVDGIYLQWQRSTSKDVARHELLRSTDTGWQPLLRVPVGDTLHAFTDTSAVPGRSYRYCVAAVDSSQLRSLSQPLTAARINMGSPAVKNALKAVIDREHKSIVLRWQVPADVTQLWLYKAIPGQPFRLYRTLEPGEKELEDTGGLFINTAYRYKMKVFRGTSGDSFFTETITVNY</sequence>
<keyword evidence="5" id="KW-1185">Reference proteome</keyword>
<organism evidence="4 5">
    <name type="scientific">Chitinophaga agrisoli</name>
    <dbReference type="NCBI Taxonomy" id="2607653"/>
    <lineage>
        <taxon>Bacteria</taxon>
        <taxon>Pseudomonadati</taxon>
        <taxon>Bacteroidota</taxon>
        <taxon>Chitinophagia</taxon>
        <taxon>Chitinophagales</taxon>
        <taxon>Chitinophagaceae</taxon>
        <taxon>Chitinophaga</taxon>
    </lineage>
</organism>
<keyword evidence="2" id="KW-0732">Signal</keyword>
<dbReference type="SMART" id="SM00060">
    <property type="entry name" value="FN3"/>
    <property type="match status" value="4"/>
</dbReference>
<dbReference type="PANTHER" id="PTHR13817">
    <property type="entry name" value="TITIN"/>
    <property type="match status" value="1"/>
</dbReference>
<dbReference type="InterPro" id="IPR036116">
    <property type="entry name" value="FN3_sf"/>
</dbReference>
<protein>
    <recommendedName>
        <fullName evidence="3">Fibronectin type-III domain-containing protein</fullName>
    </recommendedName>
</protein>
<dbReference type="Proteomes" id="UP000324611">
    <property type="component" value="Unassembled WGS sequence"/>
</dbReference>
<evidence type="ECO:0000256" key="1">
    <source>
        <dbReference type="ARBA" id="ARBA00022737"/>
    </source>
</evidence>
<dbReference type="InterPro" id="IPR013783">
    <property type="entry name" value="Ig-like_fold"/>
</dbReference>
<dbReference type="AlphaFoldDB" id="A0A5B2VKC5"/>
<dbReference type="InterPro" id="IPR050964">
    <property type="entry name" value="Striated_Muscle_Regulatory"/>
</dbReference>
<dbReference type="RefSeq" id="WP_149839878.1">
    <property type="nucleotide sequence ID" value="NZ_VUOC01000004.1"/>
</dbReference>
<dbReference type="SUPFAM" id="SSF49265">
    <property type="entry name" value="Fibronectin type III"/>
    <property type="match status" value="2"/>
</dbReference>
<proteinExistence type="predicted"/>
<reference evidence="4 5" key="1">
    <citation type="submission" date="2019-09" db="EMBL/GenBank/DDBJ databases">
        <title>Chitinophaga ginsengihumi sp. nov., isolated from soil of ginseng rhizosphere.</title>
        <authorList>
            <person name="Lee J."/>
        </authorList>
    </citation>
    <scope>NUCLEOTIDE SEQUENCE [LARGE SCALE GENOMIC DNA]</scope>
    <source>
        <strain evidence="4 5">BN140078</strain>
    </source>
</reference>